<feature type="transmembrane region" description="Helical" evidence="1">
    <location>
        <begin position="56"/>
        <end position="75"/>
    </location>
</feature>
<keyword evidence="3" id="KW-1185">Reference proteome</keyword>
<proteinExistence type="predicted"/>
<dbReference type="AlphaFoldDB" id="F0QRJ3"/>
<dbReference type="KEGG" id="mss:MSU_0581"/>
<evidence type="ECO:0000313" key="2">
    <source>
        <dbReference type="EMBL" id="ADX98113.1"/>
    </source>
</evidence>
<keyword evidence="1" id="KW-0472">Membrane</keyword>
<dbReference type="HOGENOM" id="CLU_2330760_0_0_14"/>
<dbReference type="EMBL" id="CP002525">
    <property type="protein sequence ID" value="ADX98113.1"/>
    <property type="molecule type" value="Genomic_DNA"/>
</dbReference>
<protein>
    <submittedName>
        <fullName evidence="2">Uncharacterized protein</fullName>
    </submittedName>
</protein>
<name>F0QRJ3_MYCSL</name>
<keyword evidence="1" id="KW-1133">Transmembrane helix</keyword>
<sequence length="98" mass="11816">MSSDSKVCCRRFLNPWSLISSILSLLLLSFSVFSWLSSHSNSSSRISSKVRWSFFFFFNLPKYNFYIPLVFWWIFKEKFLNSIAKIIHFAYSTLFYYF</sequence>
<organism evidence="2 3">
    <name type="scientific">Mycoplasma suis (strain Illinois)</name>
    <dbReference type="NCBI Taxonomy" id="768700"/>
    <lineage>
        <taxon>Bacteria</taxon>
        <taxon>Bacillati</taxon>
        <taxon>Mycoplasmatota</taxon>
        <taxon>Mollicutes</taxon>
        <taxon>Mycoplasmataceae</taxon>
        <taxon>Mycoplasma</taxon>
    </lineage>
</organism>
<dbReference type="Proteomes" id="UP000007484">
    <property type="component" value="Chromosome"/>
</dbReference>
<gene>
    <name evidence="2" type="ordered locus">MSU_0581</name>
</gene>
<reference evidence="2 3" key="1">
    <citation type="journal article" date="2011" name="J. Bacteriol.">
        <title>Complete genome sequences of two hemotropic Mycoplasmas, Mycoplasma haemofelis strain Ohio2 and Mycoplasma suis strain Illinois.</title>
        <authorList>
            <person name="Messick J.B."/>
            <person name="Santos A.P."/>
            <person name="Guimaraes A.M."/>
        </authorList>
    </citation>
    <scope>NUCLEOTIDE SEQUENCE [LARGE SCALE GENOMIC DNA]</scope>
    <source>
        <strain evidence="2 3">Illinois</strain>
    </source>
</reference>
<accession>F0QRJ3</accession>
<keyword evidence="1" id="KW-0812">Transmembrane</keyword>
<evidence type="ECO:0000313" key="3">
    <source>
        <dbReference type="Proteomes" id="UP000007484"/>
    </source>
</evidence>
<evidence type="ECO:0000256" key="1">
    <source>
        <dbReference type="SAM" id="Phobius"/>
    </source>
</evidence>
<feature type="transmembrane region" description="Helical" evidence="1">
    <location>
        <begin position="12"/>
        <end position="36"/>
    </location>
</feature>